<dbReference type="Gene3D" id="3.50.50.60">
    <property type="entry name" value="FAD/NAD(P)-binding domain"/>
    <property type="match status" value="1"/>
</dbReference>
<reference evidence="1 2" key="1">
    <citation type="submission" date="2018-09" db="EMBL/GenBank/DDBJ databases">
        <authorList>
            <person name="Livingstone P.G."/>
            <person name="Whitworth D.E."/>
        </authorList>
    </citation>
    <scope>NUCLEOTIDE SEQUENCE [LARGE SCALE GENOMIC DNA]</scope>
    <source>
        <strain evidence="1 2">CA031B</strain>
    </source>
</reference>
<proteinExistence type="predicted"/>
<dbReference type="InterPro" id="IPR036188">
    <property type="entry name" value="FAD/NAD-bd_sf"/>
</dbReference>
<evidence type="ECO:0000313" key="2">
    <source>
        <dbReference type="Proteomes" id="UP000278907"/>
    </source>
</evidence>
<dbReference type="Gene3D" id="3.90.660.10">
    <property type="match status" value="1"/>
</dbReference>
<keyword evidence="2" id="KW-1185">Reference proteome</keyword>
<dbReference type="Gene3D" id="1.10.405.10">
    <property type="entry name" value="Guanine Nucleotide Dissociation Inhibitor, domain 1"/>
    <property type="match status" value="1"/>
</dbReference>
<comment type="caution">
    <text evidence="1">The sequence shown here is derived from an EMBL/GenBank/DDBJ whole genome shotgun (WGS) entry which is preliminary data.</text>
</comment>
<gene>
    <name evidence="1" type="ORF">D7Y13_44890</name>
</gene>
<dbReference type="Proteomes" id="UP000278907">
    <property type="component" value="Unassembled WGS sequence"/>
</dbReference>
<feature type="non-terminal residue" evidence="1">
    <location>
        <position position="1"/>
    </location>
</feature>
<organism evidence="1 2">
    <name type="scientific">Corallococcus praedator</name>
    <dbReference type="NCBI Taxonomy" id="2316724"/>
    <lineage>
        <taxon>Bacteria</taxon>
        <taxon>Pseudomonadati</taxon>
        <taxon>Myxococcota</taxon>
        <taxon>Myxococcia</taxon>
        <taxon>Myxococcales</taxon>
        <taxon>Cystobacterineae</taxon>
        <taxon>Myxococcaceae</taxon>
        <taxon>Corallococcus</taxon>
    </lineage>
</organism>
<name>A0ABX9Q4R8_9BACT</name>
<accession>A0ABX9Q4R8</accession>
<protein>
    <submittedName>
        <fullName evidence="1">Monoamine oxidase</fullName>
    </submittedName>
</protein>
<feature type="non-terminal residue" evidence="1">
    <location>
        <position position="128"/>
    </location>
</feature>
<dbReference type="EMBL" id="RAWI01001453">
    <property type="protein sequence ID" value="RKH75076.1"/>
    <property type="molecule type" value="Genomic_DNA"/>
</dbReference>
<sequence>PEVLFFQGSRVSHHTVAEDFRPLAERMLQDLESLAADKITYHNPSRTAIRLDRTSLADYLDAAPISPPLRELVRVAYITEMGLDIEAQSCLNLLFLIGTEVGGWSPYGISDERYHVIGGNDRIPRALA</sequence>
<evidence type="ECO:0000313" key="1">
    <source>
        <dbReference type="EMBL" id="RKH75076.1"/>
    </source>
</evidence>